<dbReference type="GO" id="GO:0016020">
    <property type="term" value="C:membrane"/>
    <property type="evidence" value="ECO:0007669"/>
    <property type="project" value="InterPro"/>
</dbReference>
<evidence type="ECO:0000256" key="9">
    <source>
        <dbReference type="SAM" id="Phobius"/>
    </source>
</evidence>
<comment type="catalytic activity">
    <reaction evidence="1">
        <text>ATP + protein L-histidine = ADP + protein N-phospho-L-histidine.</text>
        <dbReference type="EC" id="2.7.13.3"/>
    </reaction>
</comment>
<dbReference type="Proteomes" id="UP000192591">
    <property type="component" value="Unassembled WGS sequence"/>
</dbReference>
<evidence type="ECO:0000256" key="5">
    <source>
        <dbReference type="ARBA" id="ARBA00022741"/>
    </source>
</evidence>
<keyword evidence="9" id="KW-0472">Membrane</keyword>
<evidence type="ECO:0000256" key="7">
    <source>
        <dbReference type="ARBA" id="ARBA00022840"/>
    </source>
</evidence>
<dbReference type="Pfam" id="PF13796">
    <property type="entry name" value="Sensor"/>
    <property type="match status" value="1"/>
</dbReference>
<dbReference type="PANTHER" id="PTHR24421:SF10">
    <property type="entry name" value="NITRATE_NITRITE SENSOR PROTEIN NARQ"/>
    <property type="match status" value="1"/>
</dbReference>
<dbReference type="Pfam" id="PF07730">
    <property type="entry name" value="HisKA_3"/>
    <property type="match status" value="1"/>
</dbReference>
<dbReference type="STRING" id="1962155.B1813_18400"/>
<dbReference type="Pfam" id="PF02518">
    <property type="entry name" value="HATPase_c"/>
    <property type="match status" value="1"/>
</dbReference>
<evidence type="ECO:0000256" key="3">
    <source>
        <dbReference type="ARBA" id="ARBA00022553"/>
    </source>
</evidence>
<evidence type="ECO:0000256" key="4">
    <source>
        <dbReference type="ARBA" id="ARBA00022679"/>
    </source>
</evidence>
<reference evidence="11 12" key="1">
    <citation type="submission" date="2017-02" db="EMBL/GenBank/DDBJ databases">
        <title>Draft genome of Saccharomonospora sp. 154.</title>
        <authorList>
            <person name="Alonso-Carmona G.S."/>
            <person name="De La Haba R."/>
            <person name="Vera-Gargallo B."/>
            <person name="Sandoval-Trujillo A.H."/>
            <person name="Ramirez-Duran N."/>
            <person name="Ventosa A."/>
        </authorList>
    </citation>
    <scope>NUCLEOTIDE SEQUENCE [LARGE SCALE GENOMIC DNA]</scope>
    <source>
        <strain evidence="11 12">LRS4.154</strain>
    </source>
</reference>
<dbReference type="GO" id="GO:0005524">
    <property type="term" value="F:ATP binding"/>
    <property type="evidence" value="ECO:0007669"/>
    <property type="project" value="UniProtKB-KW"/>
</dbReference>
<feature type="domain" description="Histidine kinase/HSP90-like ATPase" evidence="10">
    <location>
        <begin position="328"/>
        <end position="418"/>
    </location>
</feature>
<dbReference type="CDD" id="cd16917">
    <property type="entry name" value="HATPase_UhpB-NarQ-NarX-like"/>
    <property type="match status" value="1"/>
</dbReference>
<keyword evidence="3" id="KW-0597">Phosphoprotein</keyword>
<proteinExistence type="predicted"/>
<keyword evidence="8" id="KW-0902">Two-component regulatory system</keyword>
<name>A0A1V8ZZ91_SACPI</name>
<feature type="transmembrane region" description="Helical" evidence="9">
    <location>
        <begin position="24"/>
        <end position="47"/>
    </location>
</feature>
<dbReference type="PANTHER" id="PTHR24421">
    <property type="entry name" value="NITRATE/NITRITE SENSOR PROTEIN NARX-RELATED"/>
    <property type="match status" value="1"/>
</dbReference>
<feature type="transmembrane region" description="Helical" evidence="9">
    <location>
        <begin position="111"/>
        <end position="144"/>
    </location>
</feature>
<dbReference type="AlphaFoldDB" id="A0A1V8ZZ91"/>
<dbReference type="EC" id="2.7.13.3" evidence="2"/>
<sequence>MSDVGWPALRLSPRRLLLSRAPWLSVRYLLIGTALGFTWLLVVLVWLAASLLLLPLGIGALLIAALVTLGPRVVAHDRARLGMAPRPRSRWNWRRPWEPLGQRDTWREFGYLLLVVFVVWVVEAVVSVGLLLTAGTLISTPVLVLVFGDQLVVGGPPLRSYDLWPLLPVAGAALLVPTCYLWVAVATARAALVRAMSESSRAELGARLVEVGRSRARLLDAFEMERQRIERDLHDGAQQRLVSLAMTLGLTQVELEDNGDVAAASRLVAEARRDATRALTELRELVRGIHPQVLTDRGIAAAIEELAVHSGGMTVVTGIDLPGRPSPLVESTVYFAVSEALSNAAKHGAANRVEIRGVRDGDTLVVTVRDDGRGGADPERGTGLQGMVDRVAATGGTLLLASPIGGPTELRMEIPWTANAAR</sequence>
<dbReference type="InterPro" id="IPR003594">
    <property type="entry name" value="HATPase_dom"/>
</dbReference>
<evidence type="ECO:0000256" key="2">
    <source>
        <dbReference type="ARBA" id="ARBA00012438"/>
    </source>
</evidence>
<keyword evidence="5" id="KW-0547">Nucleotide-binding</keyword>
<keyword evidence="7" id="KW-0067">ATP-binding</keyword>
<accession>A0A1V8ZZ91</accession>
<dbReference type="GO" id="GO:0046983">
    <property type="term" value="F:protein dimerization activity"/>
    <property type="evidence" value="ECO:0007669"/>
    <property type="project" value="InterPro"/>
</dbReference>
<comment type="caution">
    <text evidence="11">The sequence shown here is derived from an EMBL/GenBank/DDBJ whole genome shotgun (WGS) entry which is preliminary data.</text>
</comment>
<dbReference type="Gene3D" id="3.30.565.10">
    <property type="entry name" value="Histidine kinase-like ATPase, C-terminal domain"/>
    <property type="match status" value="1"/>
</dbReference>
<evidence type="ECO:0000259" key="10">
    <source>
        <dbReference type="SMART" id="SM00387"/>
    </source>
</evidence>
<evidence type="ECO:0000256" key="1">
    <source>
        <dbReference type="ARBA" id="ARBA00000085"/>
    </source>
</evidence>
<keyword evidence="12" id="KW-1185">Reference proteome</keyword>
<dbReference type="InterPro" id="IPR025828">
    <property type="entry name" value="Put_sensor_dom"/>
</dbReference>
<dbReference type="InterPro" id="IPR050482">
    <property type="entry name" value="Sensor_HK_TwoCompSys"/>
</dbReference>
<evidence type="ECO:0000313" key="12">
    <source>
        <dbReference type="Proteomes" id="UP000192591"/>
    </source>
</evidence>
<keyword evidence="9" id="KW-0812">Transmembrane</keyword>
<keyword evidence="6" id="KW-0418">Kinase</keyword>
<dbReference type="SUPFAM" id="SSF55874">
    <property type="entry name" value="ATPase domain of HSP90 chaperone/DNA topoisomerase II/histidine kinase"/>
    <property type="match status" value="1"/>
</dbReference>
<evidence type="ECO:0000313" key="11">
    <source>
        <dbReference type="EMBL" id="OQO90118.1"/>
    </source>
</evidence>
<feature type="transmembrane region" description="Helical" evidence="9">
    <location>
        <begin position="164"/>
        <end position="192"/>
    </location>
</feature>
<keyword evidence="9" id="KW-1133">Transmembrane helix</keyword>
<dbReference type="InterPro" id="IPR011712">
    <property type="entry name" value="Sig_transdc_His_kin_sub3_dim/P"/>
</dbReference>
<organism evidence="11 12">
    <name type="scientific">Saccharomonospora piscinae</name>
    <dbReference type="NCBI Taxonomy" id="687388"/>
    <lineage>
        <taxon>Bacteria</taxon>
        <taxon>Bacillati</taxon>
        <taxon>Actinomycetota</taxon>
        <taxon>Actinomycetes</taxon>
        <taxon>Pseudonocardiales</taxon>
        <taxon>Pseudonocardiaceae</taxon>
        <taxon>Saccharomonospora</taxon>
    </lineage>
</organism>
<feature type="transmembrane region" description="Helical" evidence="9">
    <location>
        <begin position="53"/>
        <end position="74"/>
    </location>
</feature>
<gene>
    <name evidence="11" type="ORF">B1813_18400</name>
</gene>
<dbReference type="InterPro" id="IPR036890">
    <property type="entry name" value="HATPase_C_sf"/>
</dbReference>
<dbReference type="EMBL" id="MWIH01000008">
    <property type="protein sequence ID" value="OQO90118.1"/>
    <property type="molecule type" value="Genomic_DNA"/>
</dbReference>
<evidence type="ECO:0000256" key="8">
    <source>
        <dbReference type="ARBA" id="ARBA00023012"/>
    </source>
</evidence>
<dbReference type="GO" id="GO:0000155">
    <property type="term" value="F:phosphorelay sensor kinase activity"/>
    <property type="evidence" value="ECO:0007669"/>
    <property type="project" value="InterPro"/>
</dbReference>
<protein>
    <recommendedName>
        <fullName evidence="2">histidine kinase</fullName>
        <ecNumber evidence="2">2.7.13.3</ecNumber>
    </recommendedName>
</protein>
<dbReference type="SMART" id="SM00387">
    <property type="entry name" value="HATPase_c"/>
    <property type="match status" value="1"/>
</dbReference>
<evidence type="ECO:0000256" key="6">
    <source>
        <dbReference type="ARBA" id="ARBA00022777"/>
    </source>
</evidence>
<dbReference type="Gene3D" id="1.20.5.1930">
    <property type="match status" value="1"/>
</dbReference>
<keyword evidence="4" id="KW-0808">Transferase</keyword>